<dbReference type="EMBL" id="JAIWYP010000004">
    <property type="protein sequence ID" value="KAH3836837.1"/>
    <property type="molecule type" value="Genomic_DNA"/>
</dbReference>
<name>A0A9D4QNP1_DREPO</name>
<keyword evidence="1" id="KW-0472">Membrane</keyword>
<evidence type="ECO:0000313" key="3">
    <source>
        <dbReference type="Proteomes" id="UP000828390"/>
    </source>
</evidence>
<feature type="transmembrane region" description="Helical" evidence="1">
    <location>
        <begin position="171"/>
        <end position="193"/>
    </location>
</feature>
<organism evidence="2 3">
    <name type="scientific">Dreissena polymorpha</name>
    <name type="common">Zebra mussel</name>
    <name type="synonym">Mytilus polymorpha</name>
    <dbReference type="NCBI Taxonomy" id="45954"/>
    <lineage>
        <taxon>Eukaryota</taxon>
        <taxon>Metazoa</taxon>
        <taxon>Spiralia</taxon>
        <taxon>Lophotrochozoa</taxon>
        <taxon>Mollusca</taxon>
        <taxon>Bivalvia</taxon>
        <taxon>Autobranchia</taxon>
        <taxon>Heteroconchia</taxon>
        <taxon>Euheterodonta</taxon>
        <taxon>Imparidentia</taxon>
        <taxon>Neoheterodontei</taxon>
        <taxon>Myida</taxon>
        <taxon>Dreissenoidea</taxon>
        <taxon>Dreissenidae</taxon>
        <taxon>Dreissena</taxon>
    </lineage>
</organism>
<evidence type="ECO:0000256" key="1">
    <source>
        <dbReference type="SAM" id="Phobius"/>
    </source>
</evidence>
<comment type="caution">
    <text evidence="2">The sequence shown here is derived from an EMBL/GenBank/DDBJ whole genome shotgun (WGS) entry which is preliminary data.</text>
</comment>
<proteinExistence type="predicted"/>
<keyword evidence="1" id="KW-0812">Transmembrane</keyword>
<dbReference type="AlphaFoldDB" id="A0A9D4QNP1"/>
<accession>A0A9D4QNP1</accession>
<keyword evidence="3" id="KW-1185">Reference proteome</keyword>
<reference evidence="2" key="1">
    <citation type="journal article" date="2019" name="bioRxiv">
        <title>The Genome of the Zebra Mussel, Dreissena polymorpha: A Resource for Invasive Species Research.</title>
        <authorList>
            <person name="McCartney M.A."/>
            <person name="Auch B."/>
            <person name="Kono T."/>
            <person name="Mallez S."/>
            <person name="Zhang Y."/>
            <person name="Obille A."/>
            <person name="Becker A."/>
            <person name="Abrahante J.E."/>
            <person name="Garbe J."/>
            <person name="Badalamenti J.P."/>
            <person name="Herman A."/>
            <person name="Mangelson H."/>
            <person name="Liachko I."/>
            <person name="Sullivan S."/>
            <person name="Sone E.D."/>
            <person name="Koren S."/>
            <person name="Silverstein K.A.T."/>
            <person name="Beckman K.B."/>
            <person name="Gohl D.M."/>
        </authorList>
    </citation>
    <scope>NUCLEOTIDE SEQUENCE</scope>
    <source>
        <strain evidence="2">Duluth1</strain>
        <tissue evidence="2">Whole animal</tissue>
    </source>
</reference>
<sequence length="210" mass="23472">MIVFPPASQAAHQPKESCCSYGLKVLSGKAIANIVSGNILKKYKCISTLSKETGISRKVLRRAIVKALMAIPKRKNFLERERIKREVINFMERHEFCAENPNTELDDTVYPGKLLKVDDDKQEATVLFMEETQGKGDLFKWPLRDDVQDVEFEQSDGDYVELLETVFGGELIVMFVCNLLSLAIAAIAIAILIRTSAVLITSLEGLLPSH</sequence>
<gene>
    <name evidence="2" type="ORF">DPMN_110213</name>
</gene>
<protein>
    <submittedName>
        <fullName evidence="2">Uncharacterized protein</fullName>
    </submittedName>
</protein>
<evidence type="ECO:0000313" key="2">
    <source>
        <dbReference type="EMBL" id="KAH3836837.1"/>
    </source>
</evidence>
<keyword evidence="1" id="KW-1133">Transmembrane helix</keyword>
<reference evidence="2" key="2">
    <citation type="submission" date="2020-11" db="EMBL/GenBank/DDBJ databases">
        <authorList>
            <person name="McCartney M.A."/>
            <person name="Auch B."/>
            <person name="Kono T."/>
            <person name="Mallez S."/>
            <person name="Becker A."/>
            <person name="Gohl D.M."/>
            <person name="Silverstein K.A.T."/>
            <person name="Koren S."/>
            <person name="Bechman K.B."/>
            <person name="Herman A."/>
            <person name="Abrahante J.E."/>
            <person name="Garbe J."/>
        </authorList>
    </citation>
    <scope>NUCLEOTIDE SEQUENCE</scope>
    <source>
        <strain evidence="2">Duluth1</strain>
        <tissue evidence="2">Whole animal</tissue>
    </source>
</reference>
<dbReference type="Proteomes" id="UP000828390">
    <property type="component" value="Unassembled WGS sequence"/>
</dbReference>